<evidence type="ECO:0000313" key="3">
    <source>
        <dbReference type="Proteomes" id="UP001530315"/>
    </source>
</evidence>
<name>A0ABD3QVC8_9STRA</name>
<evidence type="ECO:0000313" key="2">
    <source>
        <dbReference type="EMBL" id="KAL3804227.1"/>
    </source>
</evidence>
<dbReference type="EMBL" id="JALLAZ020000094">
    <property type="protein sequence ID" value="KAL3804227.1"/>
    <property type="molecule type" value="Genomic_DNA"/>
</dbReference>
<dbReference type="AlphaFoldDB" id="A0ABD3QVC8"/>
<reference evidence="2 3" key="1">
    <citation type="submission" date="2024-10" db="EMBL/GenBank/DDBJ databases">
        <title>Updated reference genomes for cyclostephanoid diatoms.</title>
        <authorList>
            <person name="Roberts W.R."/>
            <person name="Alverson A.J."/>
        </authorList>
    </citation>
    <scope>NUCLEOTIDE SEQUENCE [LARGE SCALE GENOMIC DNA]</scope>
    <source>
        <strain evidence="2 3">AJA276-08</strain>
    </source>
</reference>
<gene>
    <name evidence="2" type="ORF">ACHAW5_011147</name>
</gene>
<sequence>MPEYRGTRRTDLTEMIANAFIRAGRMDFGVAKDEPDDDLLVWHEGLNLLRTRLHPPDNEEDGGSRSSKSDDAIPPHVLLRIVMDSYYCNDVELELGELSAMDVVDDDDDDVNDRRMFRLPSSMGMFYIRTFLISRALECAEGSIPQSERLREAVRWRRLKSMSDDARSLFRRMVFDYSAKALNDVRDRTIPESSELGKKCRVGPNLIITMATFCYANRIFPSMTNLLRALMQNETKSRCQGTHLLQSCYESFREMTTLLALDAALINNDRATPSRCAQWILRRIESQNTDDFFHYCVESQKKMTRNVGLEMHFPWSDTGNDFRRNCLSLEEDLLLYPSIGVMQDKSEGPSYAKFYDGMGIALLAYWKLWAQAQPGLSLSSSEICPLSPYRWTLLFPHVFALLSGWSSSTMADMEASGLSPREDRHHLEIDFTITSMGFDMLRTILMKTPAIRPMACDERSSNPIARWAHSARGLESTINMLLSHVVRTSSVELAGGNKSSSETAQKYSSLEIMGMTRTLISIFNPEIQVETLSNLCQALKKASLVSVLLPRVIDFVRPIIMNMCRNTNQYNHGSIALQDMTIMKKISSMQDTFLVELHGAFINLESFLPGDIDEFMSKTETYSAVFAIIHLQQIWRARVRATMKGEMTIEVSESFEGITRWLDDALSKLHYFDASLTGLINICETSQHPPHDWHLLFLMQSSLRDAFDV</sequence>
<accession>A0ABD3QVC8</accession>
<dbReference type="Proteomes" id="UP001530315">
    <property type="component" value="Unassembled WGS sequence"/>
</dbReference>
<protein>
    <submittedName>
        <fullName evidence="2">Uncharacterized protein</fullName>
    </submittedName>
</protein>
<feature type="region of interest" description="Disordered" evidence="1">
    <location>
        <begin position="52"/>
        <end position="71"/>
    </location>
</feature>
<organism evidence="2 3">
    <name type="scientific">Stephanodiscus triporus</name>
    <dbReference type="NCBI Taxonomy" id="2934178"/>
    <lineage>
        <taxon>Eukaryota</taxon>
        <taxon>Sar</taxon>
        <taxon>Stramenopiles</taxon>
        <taxon>Ochrophyta</taxon>
        <taxon>Bacillariophyta</taxon>
        <taxon>Coscinodiscophyceae</taxon>
        <taxon>Thalassiosirophycidae</taxon>
        <taxon>Stephanodiscales</taxon>
        <taxon>Stephanodiscaceae</taxon>
        <taxon>Stephanodiscus</taxon>
    </lineage>
</organism>
<keyword evidence="3" id="KW-1185">Reference proteome</keyword>
<evidence type="ECO:0000256" key="1">
    <source>
        <dbReference type="SAM" id="MobiDB-lite"/>
    </source>
</evidence>
<proteinExistence type="predicted"/>
<comment type="caution">
    <text evidence="2">The sequence shown here is derived from an EMBL/GenBank/DDBJ whole genome shotgun (WGS) entry which is preliminary data.</text>
</comment>